<gene>
    <name evidence="1" type="ORF">CYMTET_7422</name>
</gene>
<name>A0AAE0GVP2_9CHLO</name>
<evidence type="ECO:0000313" key="2">
    <source>
        <dbReference type="Proteomes" id="UP001190700"/>
    </source>
</evidence>
<organism evidence="1 2">
    <name type="scientific">Cymbomonas tetramitiformis</name>
    <dbReference type="NCBI Taxonomy" id="36881"/>
    <lineage>
        <taxon>Eukaryota</taxon>
        <taxon>Viridiplantae</taxon>
        <taxon>Chlorophyta</taxon>
        <taxon>Pyramimonadophyceae</taxon>
        <taxon>Pyramimonadales</taxon>
        <taxon>Pyramimonadaceae</taxon>
        <taxon>Cymbomonas</taxon>
    </lineage>
</organism>
<keyword evidence="2" id="KW-1185">Reference proteome</keyword>
<dbReference type="Proteomes" id="UP001190700">
    <property type="component" value="Unassembled WGS sequence"/>
</dbReference>
<sequence>MKVADGGWRWDNFRAMRSFVVALPDPTPIEQELSADECPADDITPALDEGDGECGEEHVQLPLIAGIMFAGEDEEYHPATKRGLMLDCNRKLTK</sequence>
<evidence type="ECO:0000313" key="1">
    <source>
        <dbReference type="EMBL" id="KAK3284951.1"/>
    </source>
</evidence>
<comment type="caution">
    <text evidence="1">The sequence shown here is derived from an EMBL/GenBank/DDBJ whole genome shotgun (WGS) entry which is preliminary data.</text>
</comment>
<proteinExistence type="predicted"/>
<protein>
    <submittedName>
        <fullName evidence="1">Uncharacterized protein</fullName>
    </submittedName>
</protein>
<dbReference type="EMBL" id="LGRX02002058">
    <property type="protein sequence ID" value="KAK3284951.1"/>
    <property type="molecule type" value="Genomic_DNA"/>
</dbReference>
<dbReference type="AlphaFoldDB" id="A0AAE0GVP2"/>
<accession>A0AAE0GVP2</accession>
<reference evidence="1 2" key="1">
    <citation type="journal article" date="2015" name="Genome Biol. Evol.">
        <title>Comparative Genomics of a Bacterivorous Green Alga Reveals Evolutionary Causalities and Consequences of Phago-Mixotrophic Mode of Nutrition.</title>
        <authorList>
            <person name="Burns J.A."/>
            <person name="Paasch A."/>
            <person name="Narechania A."/>
            <person name="Kim E."/>
        </authorList>
    </citation>
    <scope>NUCLEOTIDE SEQUENCE [LARGE SCALE GENOMIC DNA]</scope>
    <source>
        <strain evidence="1 2">PLY_AMNH</strain>
    </source>
</reference>